<dbReference type="RefSeq" id="WP_186345844.1">
    <property type="nucleotide sequence ID" value="NZ_BMMR01000001.1"/>
</dbReference>
<comment type="caution">
    <text evidence="8">The sequence shown here is derived from an EMBL/GenBank/DDBJ whole genome shotgun (WGS) entry which is preliminary data.</text>
</comment>
<reference evidence="8 9" key="1">
    <citation type="submission" date="2020-08" db="EMBL/GenBank/DDBJ databases">
        <title>novel species in genus Nocardioides.</title>
        <authorList>
            <person name="Zhang G."/>
        </authorList>
    </citation>
    <scope>NUCLEOTIDE SEQUENCE [LARGE SCALE GENOMIC DNA]</scope>
    <source>
        <strain evidence="8 9">SC8A-24</strain>
    </source>
</reference>
<dbReference type="InterPro" id="IPR036396">
    <property type="entry name" value="Cyt_P450_sf"/>
</dbReference>
<name>A0ABR6U849_9ACTN</name>
<gene>
    <name evidence="8" type="ORF">H7344_09985</name>
</gene>
<evidence type="ECO:0000313" key="9">
    <source>
        <dbReference type="Proteomes" id="UP000604001"/>
    </source>
</evidence>
<evidence type="ECO:0000256" key="7">
    <source>
        <dbReference type="ARBA" id="ARBA00023033"/>
    </source>
</evidence>
<comment type="cofactor">
    <cofactor evidence="1">
        <name>heme</name>
        <dbReference type="ChEBI" id="CHEBI:30413"/>
    </cofactor>
</comment>
<dbReference type="EMBL" id="JACMYC010000004">
    <property type="protein sequence ID" value="MBC2960622.1"/>
    <property type="molecule type" value="Genomic_DNA"/>
</dbReference>
<dbReference type="Pfam" id="PF00067">
    <property type="entry name" value="p450"/>
    <property type="match status" value="1"/>
</dbReference>
<dbReference type="InterPro" id="IPR002401">
    <property type="entry name" value="Cyt_P450_E_grp-I"/>
</dbReference>
<protein>
    <submittedName>
        <fullName evidence="8">Cytochrome P450</fullName>
    </submittedName>
</protein>
<keyword evidence="6" id="KW-0408">Iron</keyword>
<accession>A0ABR6U849</accession>
<evidence type="ECO:0000256" key="6">
    <source>
        <dbReference type="ARBA" id="ARBA00023004"/>
    </source>
</evidence>
<dbReference type="PANTHER" id="PTHR24286:SF24">
    <property type="entry name" value="LANOSTEROL 14-ALPHA DEMETHYLASE"/>
    <property type="match status" value="1"/>
</dbReference>
<evidence type="ECO:0000256" key="5">
    <source>
        <dbReference type="ARBA" id="ARBA00023002"/>
    </source>
</evidence>
<dbReference type="Gene3D" id="1.10.630.10">
    <property type="entry name" value="Cytochrome P450"/>
    <property type="match status" value="1"/>
</dbReference>
<dbReference type="Proteomes" id="UP000604001">
    <property type="component" value="Unassembled WGS sequence"/>
</dbReference>
<evidence type="ECO:0000256" key="4">
    <source>
        <dbReference type="ARBA" id="ARBA00022723"/>
    </source>
</evidence>
<comment type="similarity">
    <text evidence="2">Belongs to the cytochrome P450 family.</text>
</comment>
<evidence type="ECO:0000256" key="1">
    <source>
        <dbReference type="ARBA" id="ARBA00001971"/>
    </source>
</evidence>
<sequence>MDLSLRLLRHGYDAVAADRAAHGVPPDAGTHATRLVGRRAVVVRSEPGVRFFYDESAAERKGVVPPPLAWLLFGRGALHGMDGDPHRDRKRAMVDVLSAGGLGPLVARVAEELDGAAATWPGREVSVHPTLVSAYGRAVLAWAGLDLDDDRADTVARRLSQQVDGFGFAGPAYVRGWASRLWWDRYATGLAADLRAGRAGTGADAPAARLVRSIDADDRTAGVELGNILRPTIAVSWLGTFAALRLADLPVWRERLADPGEELARMAFAQEVRRTTPFAPVLAARATRPATIDGVRVRRGDRLVLDIMGIDHDPARWEAPHEFRPERFLDHAPGAFDLVPQGGGHPAGHRCPGESLTLRVLEATLRVLAGVPYEVADPAVDLTRMPTTPRDGLVVRVPAGAPRRSGRASSPGSA</sequence>
<dbReference type="PANTHER" id="PTHR24286">
    <property type="entry name" value="CYTOCHROME P450 26"/>
    <property type="match status" value="1"/>
</dbReference>
<dbReference type="PRINTS" id="PR00463">
    <property type="entry name" value="EP450I"/>
</dbReference>
<keyword evidence="5" id="KW-0560">Oxidoreductase</keyword>
<keyword evidence="7" id="KW-0503">Monooxygenase</keyword>
<evidence type="ECO:0000256" key="2">
    <source>
        <dbReference type="ARBA" id="ARBA00010617"/>
    </source>
</evidence>
<proteinExistence type="inferred from homology"/>
<keyword evidence="9" id="KW-1185">Reference proteome</keyword>
<evidence type="ECO:0000256" key="3">
    <source>
        <dbReference type="ARBA" id="ARBA00022617"/>
    </source>
</evidence>
<keyword evidence="4" id="KW-0479">Metal-binding</keyword>
<organism evidence="8 9">
    <name type="scientific">Nocardioides deserti</name>
    <dbReference type="NCBI Taxonomy" id="1588644"/>
    <lineage>
        <taxon>Bacteria</taxon>
        <taxon>Bacillati</taxon>
        <taxon>Actinomycetota</taxon>
        <taxon>Actinomycetes</taxon>
        <taxon>Propionibacteriales</taxon>
        <taxon>Nocardioidaceae</taxon>
        <taxon>Nocardioides</taxon>
    </lineage>
</organism>
<keyword evidence="3" id="KW-0349">Heme</keyword>
<dbReference type="InterPro" id="IPR001128">
    <property type="entry name" value="Cyt_P450"/>
</dbReference>
<dbReference type="SUPFAM" id="SSF48264">
    <property type="entry name" value="Cytochrome P450"/>
    <property type="match status" value="1"/>
</dbReference>
<evidence type="ECO:0000313" key="8">
    <source>
        <dbReference type="EMBL" id="MBC2960622.1"/>
    </source>
</evidence>